<organism evidence="1 2">
    <name type="scientific">Simiduia curdlanivorans</name>
    <dbReference type="NCBI Taxonomy" id="1492769"/>
    <lineage>
        <taxon>Bacteria</taxon>
        <taxon>Pseudomonadati</taxon>
        <taxon>Pseudomonadota</taxon>
        <taxon>Gammaproteobacteria</taxon>
        <taxon>Cellvibrionales</taxon>
        <taxon>Cellvibrionaceae</taxon>
        <taxon>Simiduia</taxon>
    </lineage>
</organism>
<dbReference type="RefSeq" id="WP_290262890.1">
    <property type="nucleotide sequence ID" value="NZ_JAUFQG010000004.1"/>
</dbReference>
<comment type="caution">
    <text evidence="1">The sequence shown here is derived from an EMBL/GenBank/DDBJ whole genome shotgun (WGS) entry which is preliminary data.</text>
</comment>
<dbReference type="EMBL" id="JBHSCX010000021">
    <property type="protein sequence ID" value="MFC4364028.1"/>
    <property type="molecule type" value="Genomic_DNA"/>
</dbReference>
<proteinExistence type="predicted"/>
<dbReference type="SUPFAM" id="SSF53850">
    <property type="entry name" value="Periplasmic binding protein-like II"/>
    <property type="match status" value="1"/>
</dbReference>
<sequence>MAFGLDVITLPTPQSSLDTRGEYKNEVLYHALQLTVPEYGPYKVNLNGPSMNRKRALLEIQEGRLINVYFAPDDPLWRELTLPILIPIRRGILNYRLLLIHKDNIELFANINTLDELKALKMGAQYDWSTKSYLENYQFTTVTGASYEGLFVMLENKRFDFMLRGVHEIFNEVKEREATMPHLTIEPHLVLYIPTPTYTYVSPRYPRIAKRLQKGLEMMVNNGDLKSIFDRHFSDEIRQAELRGRRILFLEEEHKKQMLRAPKVWFNHELEAP</sequence>
<gene>
    <name evidence="1" type="ORF">ACFOX3_17045</name>
</gene>
<keyword evidence="2" id="KW-1185">Reference proteome</keyword>
<evidence type="ECO:0000313" key="2">
    <source>
        <dbReference type="Proteomes" id="UP001595840"/>
    </source>
</evidence>
<protein>
    <recommendedName>
        <fullName evidence="3">Solute-binding protein family 3/N-terminal domain-containing protein</fullName>
    </recommendedName>
</protein>
<accession>A0ABV8V8M3</accession>
<evidence type="ECO:0000313" key="1">
    <source>
        <dbReference type="EMBL" id="MFC4364028.1"/>
    </source>
</evidence>
<reference evidence="2" key="1">
    <citation type="journal article" date="2019" name="Int. J. Syst. Evol. Microbiol.">
        <title>The Global Catalogue of Microorganisms (GCM) 10K type strain sequencing project: providing services to taxonomists for standard genome sequencing and annotation.</title>
        <authorList>
            <consortium name="The Broad Institute Genomics Platform"/>
            <consortium name="The Broad Institute Genome Sequencing Center for Infectious Disease"/>
            <person name="Wu L."/>
            <person name="Ma J."/>
        </authorList>
    </citation>
    <scope>NUCLEOTIDE SEQUENCE [LARGE SCALE GENOMIC DNA]</scope>
    <source>
        <strain evidence="2">CECT 8570</strain>
    </source>
</reference>
<dbReference type="Proteomes" id="UP001595840">
    <property type="component" value="Unassembled WGS sequence"/>
</dbReference>
<evidence type="ECO:0008006" key="3">
    <source>
        <dbReference type="Google" id="ProtNLM"/>
    </source>
</evidence>
<name>A0ABV8V8M3_9GAMM</name>